<gene>
    <name evidence="2" type="ordered locus">MTR_4g050435</name>
    <name evidence="3" type="ORF">MtrunA17_Chr4g0025421</name>
</gene>
<accession>A0A072UJ66</accession>
<dbReference type="HOGENOM" id="CLU_154122_0_0_1"/>
<reference evidence="3" key="4">
    <citation type="journal article" date="2018" name="Nat. Plants">
        <title>Whole-genome landscape of Medicago truncatula symbiotic genes.</title>
        <authorList>
            <person name="Pecrix Y."/>
            <person name="Gamas P."/>
            <person name="Carrere S."/>
        </authorList>
    </citation>
    <scope>NUCLEOTIDE SEQUENCE</scope>
    <source>
        <tissue evidence="3">Leaves</tissue>
    </source>
</reference>
<sequence length="142" mass="16378">MLVKCYVHLFLALITSLCNASKDVMIQENQTIHINELANSIKIFIDLPLNLKSIHFDCRPGGLGKFVIHQRKSLELVVHDYEFVACKVTLGHLQAIFKPDFDQNGKVQPGFWIINIDGFFHTFDHIHYIRKASWFPTKKLGK</sequence>
<dbReference type="Proteomes" id="UP000002051">
    <property type="component" value="Chromosome 4"/>
</dbReference>
<evidence type="ECO:0000256" key="1">
    <source>
        <dbReference type="SAM" id="SignalP"/>
    </source>
</evidence>
<evidence type="ECO:0000313" key="4">
    <source>
        <dbReference type="EnsemblPlants" id="KEH29732"/>
    </source>
</evidence>
<reference evidence="2 5" key="2">
    <citation type="journal article" date="2014" name="BMC Genomics">
        <title>An improved genome release (version Mt4.0) for the model legume Medicago truncatula.</title>
        <authorList>
            <person name="Tang H."/>
            <person name="Krishnakumar V."/>
            <person name="Bidwell S."/>
            <person name="Rosen B."/>
            <person name="Chan A."/>
            <person name="Zhou S."/>
            <person name="Gentzbittel L."/>
            <person name="Childs K.L."/>
            <person name="Yandell M."/>
            <person name="Gundlach H."/>
            <person name="Mayer K.F."/>
            <person name="Schwartz D.C."/>
            <person name="Town C.D."/>
        </authorList>
    </citation>
    <scope>GENOME REANNOTATION</scope>
    <source>
        <strain evidence="2">A17</strain>
        <strain evidence="4 5">cv. Jemalong A17</strain>
    </source>
</reference>
<proteinExistence type="predicted"/>
<reference evidence="4" key="3">
    <citation type="submission" date="2015-04" db="UniProtKB">
        <authorList>
            <consortium name="EnsemblPlants"/>
        </authorList>
    </citation>
    <scope>IDENTIFICATION</scope>
    <source>
        <strain evidence="4">cv. Jemalong A17</strain>
    </source>
</reference>
<feature type="signal peptide" evidence="1">
    <location>
        <begin position="1"/>
        <end position="20"/>
    </location>
</feature>
<dbReference type="EnsemblPlants" id="KEH29732">
    <property type="protein sequence ID" value="KEH29732"/>
    <property type="gene ID" value="MTR_4g050435"/>
</dbReference>
<keyword evidence="5" id="KW-1185">Reference proteome</keyword>
<dbReference type="EMBL" id="PSQE01000004">
    <property type="protein sequence ID" value="RHN60400.1"/>
    <property type="molecule type" value="Genomic_DNA"/>
</dbReference>
<evidence type="ECO:0000313" key="2">
    <source>
        <dbReference type="EMBL" id="KEH29732.1"/>
    </source>
</evidence>
<dbReference type="Proteomes" id="UP000265566">
    <property type="component" value="Chromosome 4"/>
</dbReference>
<name>A0A072UJ66_MEDTR</name>
<evidence type="ECO:0000313" key="5">
    <source>
        <dbReference type="Proteomes" id="UP000002051"/>
    </source>
</evidence>
<dbReference type="AlphaFoldDB" id="A0A072UJ66"/>
<organism evidence="2 5">
    <name type="scientific">Medicago truncatula</name>
    <name type="common">Barrel medic</name>
    <name type="synonym">Medicago tribuloides</name>
    <dbReference type="NCBI Taxonomy" id="3880"/>
    <lineage>
        <taxon>Eukaryota</taxon>
        <taxon>Viridiplantae</taxon>
        <taxon>Streptophyta</taxon>
        <taxon>Embryophyta</taxon>
        <taxon>Tracheophyta</taxon>
        <taxon>Spermatophyta</taxon>
        <taxon>Magnoliopsida</taxon>
        <taxon>eudicotyledons</taxon>
        <taxon>Gunneridae</taxon>
        <taxon>Pentapetalae</taxon>
        <taxon>rosids</taxon>
        <taxon>fabids</taxon>
        <taxon>Fabales</taxon>
        <taxon>Fabaceae</taxon>
        <taxon>Papilionoideae</taxon>
        <taxon>50 kb inversion clade</taxon>
        <taxon>NPAAA clade</taxon>
        <taxon>Hologalegina</taxon>
        <taxon>IRL clade</taxon>
        <taxon>Trifolieae</taxon>
        <taxon>Medicago</taxon>
    </lineage>
</organism>
<keyword evidence="1" id="KW-0732">Signal</keyword>
<dbReference type="PANTHER" id="PTHR35630:SF1">
    <property type="entry name" value="LEGUMINOSIN GROUP486 SECRETED PEPTIDE"/>
    <property type="match status" value="1"/>
</dbReference>
<evidence type="ECO:0000313" key="3">
    <source>
        <dbReference type="EMBL" id="RHN60400.1"/>
    </source>
</evidence>
<feature type="chain" id="PRO_5014499697" evidence="1">
    <location>
        <begin position="21"/>
        <end position="142"/>
    </location>
</feature>
<dbReference type="PANTHER" id="PTHR35630">
    <property type="entry name" value="LEGUMINOSIN GROUP486 SECRETED PEPTIDE"/>
    <property type="match status" value="1"/>
</dbReference>
<dbReference type="EMBL" id="CM001220">
    <property type="protein sequence ID" value="KEH29732.1"/>
    <property type="molecule type" value="Genomic_DNA"/>
</dbReference>
<protein>
    <submittedName>
        <fullName evidence="2">Leguminosin group486 secreted peptide</fullName>
    </submittedName>
</protein>
<dbReference type="Gramene" id="rna22709">
    <property type="protein sequence ID" value="RHN60400.1"/>
    <property type="gene ID" value="gene22709"/>
</dbReference>
<reference evidence="2 5" key="1">
    <citation type="journal article" date="2011" name="Nature">
        <title>The Medicago genome provides insight into the evolution of rhizobial symbioses.</title>
        <authorList>
            <person name="Young N.D."/>
            <person name="Debelle F."/>
            <person name="Oldroyd G.E."/>
            <person name="Geurts R."/>
            <person name="Cannon S.B."/>
            <person name="Udvardi M.K."/>
            <person name="Benedito V.A."/>
            <person name="Mayer K.F."/>
            <person name="Gouzy J."/>
            <person name="Schoof H."/>
            <person name="Van de Peer Y."/>
            <person name="Proost S."/>
            <person name="Cook D.R."/>
            <person name="Meyers B.C."/>
            <person name="Spannagl M."/>
            <person name="Cheung F."/>
            <person name="De Mita S."/>
            <person name="Krishnakumar V."/>
            <person name="Gundlach H."/>
            <person name="Zhou S."/>
            <person name="Mudge J."/>
            <person name="Bharti A.K."/>
            <person name="Murray J.D."/>
            <person name="Naoumkina M.A."/>
            <person name="Rosen B."/>
            <person name="Silverstein K.A."/>
            <person name="Tang H."/>
            <person name="Rombauts S."/>
            <person name="Zhao P.X."/>
            <person name="Zhou P."/>
            <person name="Barbe V."/>
            <person name="Bardou P."/>
            <person name="Bechner M."/>
            <person name="Bellec A."/>
            <person name="Berger A."/>
            <person name="Berges H."/>
            <person name="Bidwell S."/>
            <person name="Bisseling T."/>
            <person name="Choisne N."/>
            <person name="Couloux A."/>
            <person name="Denny R."/>
            <person name="Deshpande S."/>
            <person name="Dai X."/>
            <person name="Doyle J.J."/>
            <person name="Dudez A.M."/>
            <person name="Farmer A.D."/>
            <person name="Fouteau S."/>
            <person name="Franken C."/>
            <person name="Gibelin C."/>
            <person name="Gish J."/>
            <person name="Goldstein S."/>
            <person name="Gonzalez A.J."/>
            <person name="Green P.J."/>
            <person name="Hallab A."/>
            <person name="Hartog M."/>
            <person name="Hua A."/>
            <person name="Humphray S.J."/>
            <person name="Jeong D.H."/>
            <person name="Jing Y."/>
            <person name="Jocker A."/>
            <person name="Kenton S.M."/>
            <person name="Kim D.J."/>
            <person name="Klee K."/>
            <person name="Lai H."/>
            <person name="Lang C."/>
            <person name="Lin S."/>
            <person name="Macmil S.L."/>
            <person name="Magdelenat G."/>
            <person name="Matthews L."/>
            <person name="McCorrison J."/>
            <person name="Monaghan E.L."/>
            <person name="Mun J.H."/>
            <person name="Najar F.Z."/>
            <person name="Nicholson C."/>
            <person name="Noirot C."/>
            <person name="O'Bleness M."/>
            <person name="Paule C.R."/>
            <person name="Poulain J."/>
            <person name="Prion F."/>
            <person name="Qin B."/>
            <person name="Qu C."/>
            <person name="Retzel E.F."/>
            <person name="Riddle C."/>
            <person name="Sallet E."/>
            <person name="Samain S."/>
            <person name="Samson N."/>
            <person name="Sanders I."/>
            <person name="Saurat O."/>
            <person name="Scarpelli C."/>
            <person name="Schiex T."/>
            <person name="Segurens B."/>
            <person name="Severin A.J."/>
            <person name="Sherrier D.J."/>
            <person name="Shi R."/>
            <person name="Sims S."/>
            <person name="Singer S.R."/>
            <person name="Sinharoy S."/>
            <person name="Sterck L."/>
            <person name="Viollet A."/>
            <person name="Wang B.B."/>
            <person name="Wang K."/>
            <person name="Wang M."/>
            <person name="Wang X."/>
            <person name="Warfsmann J."/>
            <person name="Weissenbach J."/>
            <person name="White D.D."/>
            <person name="White J.D."/>
            <person name="Wiley G.B."/>
            <person name="Wincker P."/>
            <person name="Xing Y."/>
            <person name="Yang L."/>
            <person name="Yao Z."/>
            <person name="Ying F."/>
            <person name="Zhai J."/>
            <person name="Zhou L."/>
            <person name="Zuber A."/>
            <person name="Denarie J."/>
            <person name="Dixon R.A."/>
            <person name="May G.D."/>
            <person name="Schwartz D.C."/>
            <person name="Rogers J."/>
            <person name="Quetier F."/>
            <person name="Town C.D."/>
            <person name="Roe B.A."/>
        </authorList>
    </citation>
    <scope>NUCLEOTIDE SEQUENCE [LARGE SCALE GENOMIC DNA]</scope>
    <source>
        <strain evidence="2">A17</strain>
        <strain evidence="4 5">cv. Jemalong A17</strain>
    </source>
</reference>